<protein>
    <submittedName>
        <fullName evidence="2">Aldo/keto reductase</fullName>
    </submittedName>
</protein>
<dbReference type="PANTHER" id="PTHR43364:SF18">
    <property type="entry name" value="OXIDOREDUCTASE"/>
    <property type="match status" value="1"/>
</dbReference>
<gene>
    <name evidence="2" type="ORF">ACFSXZ_36245</name>
</gene>
<dbReference type="Proteomes" id="UP001597417">
    <property type="component" value="Unassembled WGS sequence"/>
</dbReference>
<dbReference type="InterPro" id="IPR050523">
    <property type="entry name" value="AKR_Detox_Biosynth"/>
</dbReference>
<comment type="caution">
    <text evidence="2">The sequence shown here is derived from an EMBL/GenBank/DDBJ whole genome shotgun (WGS) entry which is preliminary data.</text>
</comment>
<dbReference type="RefSeq" id="WP_378270572.1">
    <property type="nucleotide sequence ID" value="NZ_JBHUKR010000023.1"/>
</dbReference>
<dbReference type="Pfam" id="PF00248">
    <property type="entry name" value="Aldo_ket_red"/>
    <property type="match status" value="1"/>
</dbReference>
<proteinExistence type="predicted"/>
<dbReference type="SUPFAM" id="SSF51430">
    <property type="entry name" value="NAD(P)-linked oxidoreductase"/>
    <property type="match status" value="1"/>
</dbReference>
<name>A0ABW5G4G4_9PSEU</name>
<organism evidence="2 3">
    <name type="scientific">Amycolatopsis pigmentata</name>
    <dbReference type="NCBI Taxonomy" id="450801"/>
    <lineage>
        <taxon>Bacteria</taxon>
        <taxon>Bacillati</taxon>
        <taxon>Actinomycetota</taxon>
        <taxon>Actinomycetes</taxon>
        <taxon>Pseudonocardiales</taxon>
        <taxon>Pseudonocardiaceae</taxon>
        <taxon>Amycolatopsis</taxon>
    </lineage>
</organism>
<dbReference type="PANTHER" id="PTHR43364">
    <property type="entry name" value="NADH-SPECIFIC METHYLGLYOXAL REDUCTASE-RELATED"/>
    <property type="match status" value="1"/>
</dbReference>
<dbReference type="EMBL" id="JBHUKR010000023">
    <property type="protein sequence ID" value="MFD2421797.1"/>
    <property type="molecule type" value="Genomic_DNA"/>
</dbReference>
<dbReference type="InterPro" id="IPR036812">
    <property type="entry name" value="NAD(P)_OxRdtase_dom_sf"/>
</dbReference>
<dbReference type="CDD" id="cd19091">
    <property type="entry name" value="AKR_PsAKR"/>
    <property type="match status" value="1"/>
</dbReference>
<sequence length="355" mass="38791">MHYNQFGRTGLFVSELCLGTMTFGQAEGNIYAAIGHTRQHEADRILGSALDAGINFIDTANVYSTGQSETILGQALKALSVKREDVVIATKVLGRMGDGPNDAGLSRRHILDQVKASLKRMRIDHIDLYQLHGWDAATPIEESLRALDDLVRQGHVRYIGVSNWAAWQITKALGISERMGLARFDSLQAYYSLAGRALERELVPMMESERVGLMVWSPLAGGFLSGKYSREGAGDGRRASFDYPPVDKEHAFAIIEAMRPMANARGVSVAQIAIAWLLAQEVVTSVIIGARRIDQLEDNIAATKVVLSAEELVTLDSVSALTSEYPEWSFAMQRANRSAVLSSQRPAVGSTHMTG</sequence>
<evidence type="ECO:0000313" key="3">
    <source>
        <dbReference type="Proteomes" id="UP001597417"/>
    </source>
</evidence>
<keyword evidence="3" id="KW-1185">Reference proteome</keyword>
<evidence type="ECO:0000259" key="1">
    <source>
        <dbReference type="Pfam" id="PF00248"/>
    </source>
</evidence>
<dbReference type="Gene3D" id="3.20.20.100">
    <property type="entry name" value="NADP-dependent oxidoreductase domain"/>
    <property type="match status" value="1"/>
</dbReference>
<accession>A0ABW5G4G4</accession>
<dbReference type="InterPro" id="IPR023210">
    <property type="entry name" value="NADP_OxRdtase_dom"/>
</dbReference>
<reference evidence="3" key="1">
    <citation type="journal article" date="2019" name="Int. J. Syst. Evol. Microbiol.">
        <title>The Global Catalogue of Microorganisms (GCM) 10K type strain sequencing project: providing services to taxonomists for standard genome sequencing and annotation.</title>
        <authorList>
            <consortium name="The Broad Institute Genomics Platform"/>
            <consortium name="The Broad Institute Genome Sequencing Center for Infectious Disease"/>
            <person name="Wu L."/>
            <person name="Ma J."/>
        </authorList>
    </citation>
    <scope>NUCLEOTIDE SEQUENCE [LARGE SCALE GENOMIC DNA]</scope>
    <source>
        <strain evidence="3">CGMCC 4.7645</strain>
    </source>
</reference>
<evidence type="ECO:0000313" key="2">
    <source>
        <dbReference type="EMBL" id="MFD2421797.1"/>
    </source>
</evidence>
<feature type="domain" description="NADP-dependent oxidoreductase" evidence="1">
    <location>
        <begin position="15"/>
        <end position="319"/>
    </location>
</feature>